<dbReference type="CDD" id="cd00156">
    <property type="entry name" value="REC"/>
    <property type="match status" value="1"/>
</dbReference>
<dbReference type="SMART" id="SM00448">
    <property type="entry name" value="REC"/>
    <property type="match status" value="1"/>
</dbReference>
<dbReference type="Pfam" id="PF00512">
    <property type="entry name" value="HisKA"/>
    <property type="match status" value="1"/>
</dbReference>
<dbReference type="Gene3D" id="3.40.50.2300">
    <property type="match status" value="1"/>
</dbReference>
<keyword evidence="4 7" id="KW-0597">Phosphoprotein</keyword>
<evidence type="ECO:0000259" key="10">
    <source>
        <dbReference type="PROSITE" id="PS50885"/>
    </source>
</evidence>
<name>A0A4P6WYM1_HYDPS</name>
<dbReference type="AlphaFoldDB" id="A0A4P6WYM1"/>
<keyword evidence="12" id="KW-1185">Reference proteome</keyword>
<dbReference type="PROSITE" id="PS50110">
    <property type="entry name" value="RESPONSE_REGULATORY"/>
    <property type="match status" value="1"/>
</dbReference>
<comment type="catalytic activity">
    <reaction evidence="1">
        <text>ATP + protein L-histidine = ADP + protein N-phospho-L-histidine.</text>
        <dbReference type="EC" id="2.7.13.3"/>
    </reaction>
</comment>
<dbReference type="SUPFAM" id="SSF55874">
    <property type="entry name" value="ATPase domain of HSP90 chaperone/DNA topoisomerase II/histidine kinase"/>
    <property type="match status" value="1"/>
</dbReference>
<gene>
    <name evidence="11" type="ORF">HPF_16185</name>
</gene>
<feature type="modified residue" description="4-aspartylphosphate" evidence="7">
    <location>
        <position position="667"/>
    </location>
</feature>
<dbReference type="Pfam" id="PF00072">
    <property type="entry name" value="Response_reg"/>
    <property type="match status" value="1"/>
</dbReference>
<dbReference type="PROSITE" id="PS50109">
    <property type="entry name" value="HIS_KIN"/>
    <property type="match status" value="1"/>
</dbReference>
<dbReference type="PRINTS" id="PR00344">
    <property type="entry name" value="BCTRLSENSOR"/>
</dbReference>
<evidence type="ECO:0000313" key="12">
    <source>
        <dbReference type="Proteomes" id="UP000293912"/>
    </source>
</evidence>
<dbReference type="InterPro" id="IPR007892">
    <property type="entry name" value="CHASE4"/>
</dbReference>
<evidence type="ECO:0000256" key="5">
    <source>
        <dbReference type="ARBA" id="ARBA00022679"/>
    </source>
</evidence>
<dbReference type="Gene3D" id="3.30.565.10">
    <property type="entry name" value="Histidine kinase-like ATPase, C-terminal domain"/>
    <property type="match status" value="1"/>
</dbReference>
<evidence type="ECO:0000256" key="6">
    <source>
        <dbReference type="ARBA" id="ARBA00022777"/>
    </source>
</evidence>
<dbReference type="InterPro" id="IPR001789">
    <property type="entry name" value="Sig_transdc_resp-reg_receiver"/>
</dbReference>
<dbReference type="RefSeq" id="WP_165961728.1">
    <property type="nucleotide sequence ID" value="NZ_CP037867.1"/>
</dbReference>
<dbReference type="PROSITE" id="PS50885">
    <property type="entry name" value="HAMP"/>
    <property type="match status" value="1"/>
</dbReference>
<dbReference type="InterPro" id="IPR003594">
    <property type="entry name" value="HATPase_dom"/>
</dbReference>
<evidence type="ECO:0000256" key="1">
    <source>
        <dbReference type="ARBA" id="ARBA00000085"/>
    </source>
</evidence>
<dbReference type="PANTHER" id="PTHR43065">
    <property type="entry name" value="SENSOR HISTIDINE KINASE"/>
    <property type="match status" value="1"/>
</dbReference>
<dbReference type="Gene3D" id="6.10.340.10">
    <property type="match status" value="1"/>
</dbReference>
<organism evidence="11 12">
    <name type="scientific">Hydrogenophaga pseudoflava</name>
    <name type="common">Pseudomonas carboxydoflava</name>
    <dbReference type="NCBI Taxonomy" id="47421"/>
    <lineage>
        <taxon>Bacteria</taxon>
        <taxon>Pseudomonadati</taxon>
        <taxon>Pseudomonadota</taxon>
        <taxon>Betaproteobacteria</taxon>
        <taxon>Burkholderiales</taxon>
        <taxon>Comamonadaceae</taxon>
        <taxon>Hydrogenophaga</taxon>
    </lineage>
</organism>
<dbReference type="PANTHER" id="PTHR43065:SF42">
    <property type="entry name" value="TWO-COMPONENT SENSOR PPRA"/>
    <property type="match status" value="1"/>
</dbReference>
<dbReference type="SUPFAM" id="SSF47384">
    <property type="entry name" value="Homodimeric domain of signal transducing histidine kinase"/>
    <property type="match status" value="1"/>
</dbReference>
<dbReference type="EMBL" id="CP037867">
    <property type="protein sequence ID" value="QBM29232.1"/>
    <property type="molecule type" value="Genomic_DNA"/>
</dbReference>
<dbReference type="GO" id="GO:0000155">
    <property type="term" value="F:phosphorelay sensor kinase activity"/>
    <property type="evidence" value="ECO:0007669"/>
    <property type="project" value="InterPro"/>
</dbReference>
<dbReference type="CDD" id="cd00082">
    <property type="entry name" value="HisKA"/>
    <property type="match status" value="1"/>
</dbReference>
<dbReference type="InterPro" id="IPR011006">
    <property type="entry name" value="CheY-like_superfamily"/>
</dbReference>
<dbReference type="EC" id="2.7.13.3" evidence="3"/>
<dbReference type="InterPro" id="IPR003661">
    <property type="entry name" value="HisK_dim/P_dom"/>
</dbReference>
<dbReference type="Gene3D" id="1.10.287.130">
    <property type="match status" value="1"/>
</dbReference>
<keyword evidence="5" id="KW-0808">Transferase</keyword>
<dbReference type="Pfam" id="PF02518">
    <property type="entry name" value="HATPase_c"/>
    <property type="match status" value="1"/>
</dbReference>
<dbReference type="SMART" id="SM00387">
    <property type="entry name" value="HATPase_c"/>
    <property type="match status" value="1"/>
</dbReference>
<proteinExistence type="predicted"/>
<evidence type="ECO:0000313" key="11">
    <source>
        <dbReference type="EMBL" id="QBM29232.1"/>
    </source>
</evidence>
<reference evidence="11 12" key="1">
    <citation type="submission" date="2019-03" db="EMBL/GenBank/DDBJ databases">
        <authorList>
            <person name="Sebastian G."/>
            <person name="Baumann P."/>
            <person name="Ruckert C."/>
            <person name="Kalinowski J."/>
            <person name="Nebel B."/>
            <person name="Takors R."/>
            <person name="Blombach B."/>
        </authorList>
    </citation>
    <scope>NUCLEOTIDE SEQUENCE [LARGE SCALE GENOMIC DNA]</scope>
    <source>
        <strain evidence="11 12">DSM 1084</strain>
    </source>
</reference>
<evidence type="ECO:0000259" key="8">
    <source>
        <dbReference type="PROSITE" id="PS50109"/>
    </source>
</evidence>
<evidence type="ECO:0000256" key="2">
    <source>
        <dbReference type="ARBA" id="ARBA00004370"/>
    </source>
</evidence>
<feature type="domain" description="Response regulatory" evidence="9">
    <location>
        <begin position="616"/>
        <end position="731"/>
    </location>
</feature>
<evidence type="ECO:0000256" key="4">
    <source>
        <dbReference type="ARBA" id="ARBA00022553"/>
    </source>
</evidence>
<accession>A0A4P6WYM1</accession>
<evidence type="ECO:0000256" key="7">
    <source>
        <dbReference type="PROSITE-ProRule" id="PRU00169"/>
    </source>
</evidence>
<dbReference type="InterPro" id="IPR036890">
    <property type="entry name" value="HATPase_C_sf"/>
</dbReference>
<keyword evidence="6" id="KW-0418">Kinase</keyword>
<sequence>MKLQYKAWALVFAIVGLAAGSAMLGARYIVGESFAQLEAERAQREGERARRVLDQQVQALSATARDYAQWVDAVDFLQGRKPEFMDDNFDVGNLGYLRISEVAVFDAKGRLVSSVTVDEQGRKVVVPDVRIESIRPLAREVLASPDPLHSLQTLRVADGQLDLVAAASVQKPGVRGEPAVGAIVMVRRFDQAELARFSEVLMTPATLSFDAPDHRGQDLHLEPVDNRHADLHAVLKDHQGRPVAELVLTLDRSLEEQGRVLTWKGMGLSALAGLLASVVLVLLLDRLVLRRLQKLHHDVNRITVDGPTAGHEVQVGGDDELTQLAEGVNALLGRVRSDAQAQREAHVQQEALQVQLMQSQKTEALGRLTGGIAHDFNNSLAAITGWIRLASEDLDSAHPSHEALQQALKSTRYADGLMRQLLAFGRQSAPRLRRLHWAALIEETKVMVSAGLTRDCELVVHYEVDDDEVDADPTQLQQVLVNLLINAADAMKGQGRIDLTLGSVEFPPGRGHELPAGATGLPDGRYLVLRVRDHGPGIPPEHVDRVFDPFFTTKAKGRGTGLGLSVAQGIMARHHGSLGLVNSPDGACFVLCLPASRRDEAVASVTTPGGPGKGRQLLFVDDDQSVRHAWAALLERKGWHVTRSRDGEEAWSQLSQTGKHFDVVLTDQSMPRLDGVGLAQRIKATRTPPPVVLMSGHVDEVEAGLLKTLFAAVMHKPVDPTELDRVLQGLSLPEEASATPP</sequence>
<dbReference type="KEGG" id="hpse:HPF_16185"/>
<dbReference type="SMART" id="SM00388">
    <property type="entry name" value="HisKA"/>
    <property type="match status" value="1"/>
</dbReference>
<dbReference type="InterPro" id="IPR003660">
    <property type="entry name" value="HAMP_dom"/>
</dbReference>
<feature type="domain" description="HAMP" evidence="10">
    <location>
        <begin position="286"/>
        <end position="340"/>
    </location>
</feature>
<evidence type="ECO:0000259" key="9">
    <source>
        <dbReference type="PROSITE" id="PS50110"/>
    </source>
</evidence>
<dbReference type="SUPFAM" id="SSF52172">
    <property type="entry name" value="CheY-like"/>
    <property type="match status" value="1"/>
</dbReference>
<feature type="domain" description="Histidine kinase" evidence="8">
    <location>
        <begin position="371"/>
        <end position="597"/>
    </location>
</feature>
<dbReference type="InterPro" id="IPR005467">
    <property type="entry name" value="His_kinase_dom"/>
</dbReference>
<dbReference type="GO" id="GO:0016020">
    <property type="term" value="C:membrane"/>
    <property type="evidence" value="ECO:0007669"/>
    <property type="project" value="UniProtKB-SubCell"/>
</dbReference>
<evidence type="ECO:0000256" key="3">
    <source>
        <dbReference type="ARBA" id="ARBA00012438"/>
    </source>
</evidence>
<dbReference type="Proteomes" id="UP000293912">
    <property type="component" value="Chromosome"/>
</dbReference>
<comment type="subcellular location">
    <subcellularLocation>
        <location evidence="2">Membrane</location>
    </subcellularLocation>
</comment>
<dbReference type="InterPro" id="IPR004358">
    <property type="entry name" value="Sig_transdc_His_kin-like_C"/>
</dbReference>
<dbReference type="Pfam" id="PF05228">
    <property type="entry name" value="CHASE4"/>
    <property type="match status" value="1"/>
</dbReference>
<dbReference type="InterPro" id="IPR036097">
    <property type="entry name" value="HisK_dim/P_sf"/>
</dbReference>
<protein>
    <recommendedName>
        <fullName evidence="3">histidine kinase</fullName>
        <ecNumber evidence="3">2.7.13.3</ecNumber>
    </recommendedName>
</protein>